<reference evidence="2 3" key="1">
    <citation type="journal article" date="2020" name="ISME J.">
        <title>Comparative genomics reveals insights into cyanobacterial evolution and habitat adaptation.</title>
        <authorList>
            <person name="Chen M.Y."/>
            <person name="Teng W.K."/>
            <person name="Zhao L."/>
            <person name="Hu C.X."/>
            <person name="Zhou Y.K."/>
            <person name="Han B.P."/>
            <person name="Song L.R."/>
            <person name="Shu W.S."/>
        </authorList>
    </citation>
    <scope>NUCLEOTIDE SEQUENCE [LARGE SCALE GENOMIC DNA]</scope>
    <source>
        <strain evidence="2 3">FACHB-1050</strain>
    </source>
</reference>
<dbReference type="InterPro" id="IPR046633">
    <property type="entry name" value="DUF6745"/>
</dbReference>
<dbReference type="Proteomes" id="UP000618445">
    <property type="component" value="Unassembled WGS sequence"/>
</dbReference>
<protein>
    <recommendedName>
        <fullName evidence="1">DUF6745 domain-containing protein</fullName>
    </recommendedName>
</protein>
<keyword evidence="3" id="KW-1185">Reference proteome</keyword>
<comment type="caution">
    <text evidence="2">The sequence shown here is derived from an EMBL/GenBank/DDBJ whole genome shotgun (WGS) entry which is preliminary data.</text>
</comment>
<evidence type="ECO:0000313" key="2">
    <source>
        <dbReference type="EMBL" id="MBD2315863.1"/>
    </source>
</evidence>
<proteinExistence type="predicted"/>
<sequence>MNIPDNDSESALILPAYIEKYVLKWRNLALSTQPLNFDQAKTAVENAYAKIGKDKPLVVFFSSPFSAISVLIDLQLSEQFGCLLNTLNDLYFEPYFQEMFEVYFRKITYKDRIYIYHKHSWWESIRRQLNRFYRCQIYKKTTNNLQSDLALNKQILKITSKELFPLNCYGNYCSGKIELWSGAVDFCINVLACDDSRQWQLIESLIQSCGWIFPLDGLALICARPTKLSVDADDLLHHEKEPALQYADGYGFYSFHGQIVDREQLINLVALGKQGKFP</sequence>
<name>A0ABR8C566_9CYAN</name>
<gene>
    <name evidence="2" type="ORF">H6G05_03250</name>
</gene>
<accession>A0ABR8C566</accession>
<dbReference type="EMBL" id="JACJQY010000003">
    <property type="protein sequence ID" value="MBD2315863.1"/>
    <property type="molecule type" value="Genomic_DNA"/>
</dbReference>
<organism evidence="2 3">
    <name type="scientific">Phormidium tenue FACHB-1050</name>
    <dbReference type="NCBI Taxonomy" id="2692857"/>
    <lineage>
        <taxon>Bacteria</taxon>
        <taxon>Bacillati</taxon>
        <taxon>Cyanobacteriota</taxon>
        <taxon>Cyanophyceae</taxon>
        <taxon>Oscillatoriophycideae</taxon>
        <taxon>Oscillatoriales</taxon>
        <taxon>Oscillatoriaceae</taxon>
        <taxon>Phormidium</taxon>
    </lineage>
</organism>
<dbReference type="Pfam" id="PF20530">
    <property type="entry name" value="DUF6745"/>
    <property type="match status" value="1"/>
</dbReference>
<evidence type="ECO:0000313" key="3">
    <source>
        <dbReference type="Proteomes" id="UP000618445"/>
    </source>
</evidence>
<feature type="domain" description="DUF6745" evidence="1">
    <location>
        <begin position="189"/>
        <end position="271"/>
    </location>
</feature>
<dbReference type="RefSeq" id="WP_190576257.1">
    <property type="nucleotide sequence ID" value="NZ_CAWPQU010000023.1"/>
</dbReference>
<evidence type="ECO:0000259" key="1">
    <source>
        <dbReference type="Pfam" id="PF20530"/>
    </source>
</evidence>